<proteinExistence type="predicted"/>
<sequence>MKSFQSARWREIRFSNASDDPVQRLKQDAELAKPGESSATRPNRVVSGVQRPDEGAMGIAAIL</sequence>
<organism evidence="2 3">
    <name type="scientific">Botryotinia convoluta</name>
    <dbReference type="NCBI Taxonomy" id="54673"/>
    <lineage>
        <taxon>Eukaryota</taxon>
        <taxon>Fungi</taxon>
        <taxon>Dikarya</taxon>
        <taxon>Ascomycota</taxon>
        <taxon>Pezizomycotina</taxon>
        <taxon>Leotiomycetes</taxon>
        <taxon>Helotiales</taxon>
        <taxon>Sclerotiniaceae</taxon>
        <taxon>Botryotinia</taxon>
    </lineage>
</organism>
<comment type="caution">
    <text evidence="2">The sequence shown here is derived from an EMBL/GenBank/DDBJ whole genome shotgun (WGS) entry which is preliminary data.</text>
</comment>
<name>A0A4Z1HQZ9_9HELO</name>
<keyword evidence="3" id="KW-1185">Reference proteome</keyword>
<feature type="region of interest" description="Disordered" evidence="1">
    <location>
        <begin position="29"/>
        <end position="52"/>
    </location>
</feature>
<gene>
    <name evidence="2" type="ORF">BCON_0218g00010</name>
</gene>
<dbReference type="EMBL" id="PQXN01000217">
    <property type="protein sequence ID" value="TGO49170.1"/>
    <property type="molecule type" value="Genomic_DNA"/>
</dbReference>
<protein>
    <submittedName>
        <fullName evidence="2">Uncharacterized protein</fullName>
    </submittedName>
</protein>
<evidence type="ECO:0000256" key="1">
    <source>
        <dbReference type="SAM" id="MobiDB-lite"/>
    </source>
</evidence>
<accession>A0A4Z1HQZ9</accession>
<reference evidence="2 3" key="1">
    <citation type="submission" date="2017-12" db="EMBL/GenBank/DDBJ databases">
        <title>Comparative genomics of Botrytis spp.</title>
        <authorList>
            <person name="Valero-Jimenez C.A."/>
            <person name="Tapia P."/>
            <person name="Veloso J."/>
            <person name="Silva-Moreno E."/>
            <person name="Staats M."/>
            <person name="Valdes J.H."/>
            <person name="Van Kan J.A.L."/>
        </authorList>
    </citation>
    <scope>NUCLEOTIDE SEQUENCE [LARGE SCALE GENOMIC DNA]</scope>
    <source>
        <strain evidence="2 3">MUCL11595</strain>
    </source>
</reference>
<evidence type="ECO:0000313" key="3">
    <source>
        <dbReference type="Proteomes" id="UP000297527"/>
    </source>
</evidence>
<dbReference type="Proteomes" id="UP000297527">
    <property type="component" value="Unassembled WGS sequence"/>
</dbReference>
<evidence type="ECO:0000313" key="2">
    <source>
        <dbReference type="EMBL" id="TGO49170.1"/>
    </source>
</evidence>
<dbReference type="AlphaFoldDB" id="A0A4Z1HQZ9"/>